<dbReference type="InterPro" id="IPR037104">
    <property type="entry name" value="Annexin_sf"/>
</dbReference>
<feature type="region of interest" description="Disordered" evidence="4">
    <location>
        <begin position="1"/>
        <end position="187"/>
    </location>
</feature>
<evidence type="ECO:0000256" key="3">
    <source>
        <dbReference type="ARBA" id="ARBA00023216"/>
    </source>
</evidence>
<sequence length="512" mass="56878">MNPQQPPYGQPPQGGYPGYQSPQPGQQPPQGQYPPQGPPGQYQQPYGQPPQGQPPQGQYAPPSQPPPGQYPQGQYPQGQYPPQGPPGQYQQPYGQPPQYPPQGQYAPPSQPPPGQYSQGQYPPQPPPQGYPGQPPQQPYSPHPPQGYQGQPPPPQQYGQPYGQYPPQQHGQYPPQPYGQAPPAPASQGYDLAQKQFTQHVDTSPDVEALRKAMKGMGCDERALIRVLTGPKYSNPWAMQQLVDDYNKRFIRDLRKDIKSETRGTFEDALLALIRGPLENDVRTLDEAMDRAGTDEVALADVLLGRTNADARAIAAEYKRIKGKDLLTEIKSEVNDTLFRLYSMALSGARADPSAPVHPVEIDTKVTELHQATEGIIGANAISVAQILATSNDAQIHAISEAYQRKYHRNLQDVIEKEFRGDTEDALLHMLIKARDRAKADADWLRAPLLRKSGTKEKHFIYRVTTLYWDRSRLEAAKDAYEREHGRRLATDVKAYLDGDYEHLVVALIGGKS</sequence>
<gene>
    <name evidence="5" type="ORF">J7T54_004170</name>
</gene>
<keyword evidence="2" id="KW-0677">Repeat</keyword>
<dbReference type="RefSeq" id="XP_051359119.1">
    <property type="nucleotide sequence ID" value="XM_051509911.1"/>
</dbReference>
<feature type="compositionally biased region" description="Pro residues" evidence="4">
    <location>
        <begin position="122"/>
        <end position="155"/>
    </location>
</feature>
<dbReference type="InterPro" id="IPR018502">
    <property type="entry name" value="Annexin_repeat"/>
</dbReference>
<dbReference type="GO" id="GO:0005544">
    <property type="term" value="F:calcium-dependent phospholipid binding"/>
    <property type="evidence" value="ECO:0007669"/>
    <property type="project" value="InterPro"/>
</dbReference>
<keyword evidence="6" id="KW-1185">Reference proteome</keyword>
<feature type="compositionally biased region" description="Pro residues" evidence="4">
    <location>
        <begin position="173"/>
        <end position="184"/>
    </location>
</feature>
<dbReference type="GO" id="GO:0005886">
    <property type="term" value="C:plasma membrane"/>
    <property type="evidence" value="ECO:0007669"/>
    <property type="project" value="TreeGrafter"/>
</dbReference>
<dbReference type="PRINTS" id="PR00196">
    <property type="entry name" value="ANNEXIN"/>
</dbReference>
<dbReference type="GO" id="GO:0005634">
    <property type="term" value="C:nucleus"/>
    <property type="evidence" value="ECO:0007669"/>
    <property type="project" value="TreeGrafter"/>
</dbReference>
<dbReference type="InterPro" id="IPR001464">
    <property type="entry name" value="Annexin"/>
</dbReference>
<evidence type="ECO:0000256" key="4">
    <source>
        <dbReference type="SAM" id="MobiDB-lite"/>
    </source>
</evidence>
<reference evidence="5" key="2">
    <citation type="submission" date="2022-07" db="EMBL/GenBank/DDBJ databases">
        <authorList>
            <person name="Goncalves M.F.M."/>
            <person name="Hilario S."/>
            <person name="Van De Peer Y."/>
            <person name="Esteves A.C."/>
            <person name="Alves A."/>
        </authorList>
    </citation>
    <scope>NUCLEOTIDE SEQUENCE</scope>
    <source>
        <strain evidence="5">MUM 19.33</strain>
    </source>
</reference>
<dbReference type="EMBL" id="JAGIXG020000075">
    <property type="protein sequence ID" value="KAI6778263.1"/>
    <property type="molecule type" value="Genomic_DNA"/>
</dbReference>
<dbReference type="PANTHER" id="PTHR10502:SF102">
    <property type="entry name" value="ANNEXIN B11"/>
    <property type="match status" value="1"/>
</dbReference>
<dbReference type="AlphaFoldDB" id="A0A9P9XVA8"/>
<organism evidence="5 6">
    <name type="scientific">Emericellopsis cladophorae</name>
    <dbReference type="NCBI Taxonomy" id="2686198"/>
    <lineage>
        <taxon>Eukaryota</taxon>
        <taxon>Fungi</taxon>
        <taxon>Dikarya</taxon>
        <taxon>Ascomycota</taxon>
        <taxon>Pezizomycotina</taxon>
        <taxon>Sordariomycetes</taxon>
        <taxon>Hypocreomycetidae</taxon>
        <taxon>Hypocreales</taxon>
        <taxon>Bionectriaceae</taxon>
        <taxon>Emericellopsis</taxon>
    </lineage>
</organism>
<feature type="compositionally biased region" description="Low complexity" evidence="4">
    <location>
        <begin position="156"/>
        <end position="172"/>
    </location>
</feature>
<proteinExistence type="inferred from homology"/>
<dbReference type="GO" id="GO:0005737">
    <property type="term" value="C:cytoplasm"/>
    <property type="evidence" value="ECO:0007669"/>
    <property type="project" value="TreeGrafter"/>
</dbReference>
<evidence type="ECO:0000256" key="2">
    <source>
        <dbReference type="ARBA" id="ARBA00022737"/>
    </source>
</evidence>
<dbReference type="GO" id="GO:0001786">
    <property type="term" value="F:phosphatidylserine binding"/>
    <property type="evidence" value="ECO:0007669"/>
    <property type="project" value="TreeGrafter"/>
</dbReference>
<evidence type="ECO:0000256" key="1">
    <source>
        <dbReference type="ARBA" id="ARBA00007831"/>
    </source>
</evidence>
<evidence type="ECO:0000313" key="5">
    <source>
        <dbReference type="EMBL" id="KAI6778263.1"/>
    </source>
</evidence>
<dbReference type="GeneID" id="75830659"/>
<dbReference type="Proteomes" id="UP001055219">
    <property type="component" value="Unassembled WGS sequence"/>
</dbReference>
<dbReference type="GO" id="GO:0012506">
    <property type="term" value="C:vesicle membrane"/>
    <property type="evidence" value="ECO:0007669"/>
    <property type="project" value="TreeGrafter"/>
</dbReference>
<dbReference type="OrthoDB" id="37886at2759"/>
<dbReference type="GO" id="GO:0005509">
    <property type="term" value="F:calcium ion binding"/>
    <property type="evidence" value="ECO:0007669"/>
    <property type="project" value="InterPro"/>
</dbReference>
<feature type="compositionally biased region" description="Low complexity" evidence="4">
    <location>
        <begin position="70"/>
        <end position="93"/>
    </location>
</feature>
<dbReference type="PROSITE" id="PS51897">
    <property type="entry name" value="ANNEXIN_2"/>
    <property type="match status" value="3"/>
</dbReference>
<dbReference type="Pfam" id="PF00191">
    <property type="entry name" value="Annexin"/>
    <property type="match status" value="3"/>
</dbReference>
<reference evidence="5" key="1">
    <citation type="journal article" date="2021" name="J Fungi (Basel)">
        <title>Genomic and Metabolomic Analyses of the Marine Fungus Emericellopsis cladophorae: Insights into Saltwater Adaptability Mechanisms and Its Biosynthetic Potential.</title>
        <authorList>
            <person name="Goncalves M.F.M."/>
            <person name="Hilario S."/>
            <person name="Van de Peer Y."/>
            <person name="Esteves A.C."/>
            <person name="Alves A."/>
        </authorList>
    </citation>
    <scope>NUCLEOTIDE SEQUENCE</scope>
    <source>
        <strain evidence="5">MUM 19.33</strain>
    </source>
</reference>
<dbReference type="PANTHER" id="PTHR10502">
    <property type="entry name" value="ANNEXIN"/>
    <property type="match status" value="1"/>
</dbReference>
<evidence type="ECO:0000313" key="6">
    <source>
        <dbReference type="Proteomes" id="UP001055219"/>
    </source>
</evidence>
<dbReference type="SMART" id="SM00335">
    <property type="entry name" value="ANX"/>
    <property type="match status" value="4"/>
</dbReference>
<dbReference type="SUPFAM" id="SSF47874">
    <property type="entry name" value="Annexin"/>
    <property type="match status" value="1"/>
</dbReference>
<keyword evidence="3" id="KW-0041">Annexin</keyword>
<dbReference type="Gene3D" id="1.10.220.10">
    <property type="entry name" value="Annexin"/>
    <property type="match status" value="4"/>
</dbReference>
<evidence type="ECO:0008006" key="7">
    <source>
        <dbReference type="Google" id="ProtNLM"/>
    </source>
</evidence>
<accession>A0A9P9XVA8</accession>
<name>A0A9P9XVA8_9HYPO</name>
<comment type="caution">
    <text evidence="5">The sequence shown here is derived from an EMBL/GenBank/DDBJ whole genome shotgun (WGS) entry which is preliminary data.</text>
</comment>
<protein>
    <recommendedName>
        <fullName evidence="7">Annexin</fullName>
    </recommendedName>
</protein>
<feature type="compositionally biased region" description="Pro residues" evidence="4">
    <location>
        <begin position="1"/>
        <end position="10"/>
    </location>
</feature>
<comment type="similarity">
    <text evidence="1">Belongs to the annexin family.</text>
</comment>
<feature type="compositionally biased region" description="Pro residues" evidence="4">
    <location>
        <begin position="25"/>
        <end position="38"/>
    </location>
</feature>